<dbReference type="PANTHER" id="PTHR24113:SF12">
    <property type="entry name" value="RAN GTPASE-ACTIVATING PROTEIN 1"/>
    <property type="match status" value="1"/>
</dbReference>
<dbReference type="SMART" id="SM00368">
    <property type="entry name" value="LRR_RI"/>
    <property type="match status" value="2"/>
</dbReference>
<keyword evidence="1" id="KW-0343">GTPase activation</keyword>
<evidence type="ECO:0000313" key="4">
    <source>
        <dbReference type="EMBL" id="CAF1583971.1"/>
    </source>
</evidence>
<evidence type="ECO:0000256" key="3">
    <source>
        <dbReference type="ARBA" id="ARBA00022737"/>
    </source>
</evidence>
<comment type="caution">
    <text evidence="4">The sequence shown here is derived from an EMBL/GenBank/DDBJ whole genome shotgun (WGS) entry which is preliminary data.</text>
</comment>
<dbReference type="GO" id="GO:0006913">
    <property type="term" value="P:nucleocytoplasmic transport"/>
    <property type="evidence" value="ECO:0007669"/>
    <property type="project" value="TreeGrafter"/>
</dbReference>
<gene>
    <name evidence="4" type="ORF">GPM918_LOCUS41286</name>
    <name evidence="5" type="ORF">SRO942_LOCUS42317</name>
</gene>
<dbReference type="Proteomes" id="UP000663829">
    <property type="component" value="Unassembled WGS sequence"/>
</dbReference>
<dbReference type="AlphaFoldDB" id="A0A815ZLZ7"/>
<dbReference type="Gene3D" id="3.80.10.10">
    <property type="entry name" value="Ribonuclease Inhibitor"/>
    <property type="match status" value="1"/>
</dbReference>
<dbReference type="PANTHER" id="PTHR24113">
    <property type="entry name" value="RAN GTPASE-ACTIVATING PROTEIN 1"/>
    <property type="match status" value="1"/>
</dbReference>
<dbReference type="GO" id="GO:0005829">
    <property type="term" value="C:cytosol"/>
    <property type="evidence" value="ECO:0007669"/>
    <property type="project" value="TreeGrafter"/>
</dbReference>
<dbReference type="GO" id="GO:0005096">
    <property type="term" value="F:GTPase activator activity"/>
    <property type="evidence" value="ECO:0007669"/>
    <property type="project" value="UniProtKB-KW"/>
</dbReference>
<dbReference type="InterPro" id="IPR001611">
    <property type="entry name" value="Leu-rich_rpt"/>
</dbReference>
<dbReference type="GO" id="GO:0048471">
    <property type="term" value="C:perinuclear region of cytoplasm"/>
    <property type="evidence" value="ECO:0007669"/>
    <property type="project" value="TreeGrafter"/>
</dbReference>
<dbReference type="EMBL" id="CAJNOQ010032190">
    <property type="protein sequence ID" value="CAF1583971.1"/>
    <property type="molecule type" value="Genomic_DNA"/>
</dbReference>
<dbReference type="InterPro" id="IPR027038">
    <property type="entry name" value="RanGap"/>
</dbReference>
<evidence type="ECO:0000313" key="5">
    <source>
        <dbReference type="EMBL" id="CAF4452522.1"/>
    </source>
</evidence>
<organism evidence="4 6">
    <name type="scientific">Didymodactylos carnosus</name>
    <dbReference type="NCBI Taxonomy" id="1234261"/>
    <lineage>
        <taxon>Eukaryota</taxon>
        <taxon>Metazoa</taxon>
        <taxon>Spiralia</taxon>
        <taxon>Gnathifera</taxon>
        <taxon>Rotifera</taxon>
        <taxon>Eurotatoria</taxon>
        <taxon>Bdelloidea</taxon>
        <taxon>Philodinida</taxon>
        <taxon>Philodinidae</taxon>
        <taxon>Didymodactylos</taxon>
    </lineage>
</organism>
<dbReference type="EMBL" id="CAJOBC010098200">
    <property type="protein sequence ID" value="CAF4452522.1"/>
    <property type="molecule type" value="Genomic_DNA"/>
</dbReference>
<keyword evidence="6" id="KW-1185">Reference proteome</keyword>
<dbReference type="GO" id="GO:0005634">
    <property type="term" value="C:nucleus"/>
    <property type="evidence" value="ECO:0007669"/>
    <property type="project" value="TreeGrafter"/>
</dbReference>
<dbReference type="OrthoDB" id="120976at2759"/>
<dbReference type="SUPFAM" id="SSF52047">
    <property type="entry name" value="RNI-like"/>
    <property type="match status" value="1"/>
</dbReference>
<sequence length="183" mass="20530">MGCLNSVDGLSAWPSTCQTTARYATSRNSAEQSEPHYENILLEELLDIHKYSTKLVLINRNLNDQDMKILATYIKINQFLNQLDLTSNEITCTGVVYLMEAILNFNSTLTEISFSNNQLGDIGVKILALYLKTSEPSDMSRKIIFYAPLPIMAVKALILNKDQRKKNLISKKAQKTSASPILP</sequence>
<accession>A0A815ZLZ7</accession>
<protein>
    <submittedName>
        <fullName evidence="4">Uncharacterized protein</fullName>
    </submittedName>
</protein>
<dbReference type="GO" id="GO:0031267">
    <property type="term" value="F:small GTPase binding"/>
    <property type="evidence" value="ECO:0007669"/>
    <property type="project" value="TreeGrafter"/>
</dbReference>
<evidence type="ECO:0000256" key="2">
    <source>
        <dbReference type="ARBA" id="ARBA00022614"/>
    </source>
</evidence>
<dbReference type="InterPro" id="IPR032675">
    <property type="entry name" value="LRR_dom_sf"/>
</dbReference>
<name>A0A815ZLZ7_9BILA</name>
<proteinExistence type="predicted"/>
<dbReference type="Proteomes" id="UP000681722">
    <property type="component" value="Unassembled WGS sequence"/>
</dbReference>
<evidence type="ECO:0000256" key="1">
    <source>
        <dbReference type="ARBA" id="ARBA00022468"/>
    </source>
</evidence>
<keyword evidence="2" id="KW-0433">Leucine-rich repeat</keyword>
<evidence type="ECO:0000313" key="6">
    <source>
        <dbReference type="Proteomes" id="UP000663829"/>
    </source>
</evidence>
<reference evidence="4" key="1">
    <citation type="submission" date="2021-02" db="EMBL/GenBank/DDBJ databases">
        <authorList>
            <person name="Nowell W R."/>
        </authorList>
    </citation>
    <scope>NUCLEOTIDE SEQUENCE</scope>
</reference>
<dbReference type="Pfam" id="PF13516">
    <property type="entry name" value="LRR_6"/>
    <property type="match status" value="2"/>
</dbReference>
<keyword evidence="3" id="KW-0677">Repeat</keyword>